<evidence type="ECO:0000256" key="1">
    <source>
        <dbReference type="SAM" id="MobiDB-lite"/>
    </source>
</evidence>
<feature type="compositionally biased region" description="Low complexity" evidence="1">
    <location>
        <begin position="97"/>
        <end position="106"/>
    </location>
</feature>
<protein>
    <submittedName>
        <fullName evidence="2">Uncharacterized protein</fullName>
    </submittedName>
</protein>
<keyword evidence="3" id="KW-1185">Reference proteome</keyword>
<sequence length="120" mass="12787">MGMGQQHLVHLGRVHAGGAQVAQHLAQAGAEALRGAGVDQGQVVALAHQEGVDRGLQPFRVFRHVAPFKQAADQRWRHVHHFLPAECDHAIEQGAGELASASAASGRADRASSRALRRGR</sequence>
<proteinExistence type="predicted"/>
<evidence type="ECO:0000313" key="3">
    <source>
        <dbReference type="Proteomes" id="UP000740926"/>
    </source>
</evidence>
<dbReference type="AlphaFoldDB" id="A0A9P6XQW7"/>
<dbReference type="EMBL" id="JAANIU010011921">
    <property type="protein sequence ID" value="KAG1530735.1"/>
    <property type="molecule type" value="Genomic_DNA"/>
</dbReference>
<dbReference type="Proteomes" id="UP000740926">
    <property type="component" value="Unassembled WGS sequence"/>
</dbReference>
<name>A0A9P6XQW7_9FUNG</name>
<evidence type="ECO:0000313" key="2">
    <source>
        <dbReference type="EMBL" id="KAG1530735.1"/>
    </source>
</evidence>
<accession>A0A9P6XQW7</accession>
<feature type="region of interest" description="Disordered" evidence="1">
    <location>
        <begin position="97"/>
        <end position="120"/>
    </location>
</feature>
<organism evidence="2 3">
    <name type="scientific">Rhizopus delemar</name>
    <dbReference type="NCBI Taxonomy" id="936053"/>
    <lineage>
        <taxon>Eukaryota</taxon>
        <taxon>Fungi</taxon>
        <taxon>Fungi incertae sedis</taxon>
        <taxon>Mucoromycota</taxon>
        <taxon>Mucoromycotina</taxon>
        <taxon>Mucoromycetes</taxon>
        <taxon>Mucorales</taxon>
        <taxon>Mucorineae</taxon>
        <taxon>Rhizopodaceae</taxon>
        <taxon>Rhizopus</taxon>
    </lineage>
</organism>
<reference evidence="2 3" key="1">
    <citation type="journal article" date="2020" name="Microb. Genom.">
        <title>Genetic diversity of clinical and environmental Mucorales isolates obtained from an investigation of mucormycosis cases among solid organ transplant recipients.</title>
        <authorList>
            <person name="Nguyen M.H."/>
            <person name="Kaul D."/>
            <person name="Muto C."/>
            <person name="Cheng S.J."/>
            <person name="Richter R.A."/>
            <person name="Bruno V.M."/>
            <person name="Liu G."/>
            <person name="Beyhan S."/>
            <person name="Sundermann A.J."/>
            <person name="Mounaud S."/>
            <person name="Pasculle A.W."/>
            <person name="Nierman W.C."/>
            <person name="Driscoll E."/>
            <person name="Cumbie R."/>
            <person name="Clancy C.J."/>
            <person name="Dupont C.L."/>
        </authorList>
    </citation>
    <scope>NUCLEOTIDE SEQUENCE [LARGE SCALE GENOMIC DNA]</scope>
    <source>
        <strain evidence="2 3">GL24</strain>
    </source>
</reference>
<gene>
    <name evidence="2" type="ORF">G6F50_017119</name>
</gene>
<comment type="caution">
    <text evidence="2">The sequence shown here is derived from an EMBL/GenBank/DDBJ whole genome shotgun (WGS) entry which is preliminary data.</text>
</comment>